<dbReference type="RefSeq" id="WP_284298849.1">
    <property type="nucleotide sequence ID" value="NZ_BSSV01000005.1"/>
</dbReference>
<dbReference type="EMBL" id="BSSV01000005">
    <property type="protein sequence ID" value="GLX86122.1"/>
    <property type="molecule type" value="Genomic_DNA"/>
</dbReference>
<protein>
    <recommendedName>
        <fullName evidence="2">glycerophosphodiester phosphodiesterase</fullName>
        <ecNumber evidence="2">3.1.4.46</ecNumber>
    </recommendedName>
</protein>
<keyword evidence="9" id="KW-1185">Reference proteome</keyword>
<gene>
    <name evidence="8" type="primary">glpQ</name>
    <name evidence="8" type="ORF">tloyanaT_23750</name>
</gene>
<reference evidence="8 9" key="1">
    <citation type="submission" date="2023-03" db="EMBL/GenBank/DDBJ databases">
        <title>Thalassotalea loyana LMG 22536T draft genome sequence.</title>
        <authorList>
            <person name="Sawabe T."/>
        </authorList>
    </citation>
    <scope>NUCLEOTIDE SEQUENCE [LARGE SCALE GENOMIC DNA]</scope>
    <source>
        <strain evidence="8 9">LMG 22536</strain>
    </source>
</reference>
<dbReference type="SUPFAM" id="SSF51695">
    <property type="entry name" value="PLC-like phosphodiesterases"/>
    <property type="match status" value="1"/>
</dbReference>
<dbReference type="Pfam" id="PF03009">
    <property type="entry name" value="GDPD"/>
    <property type="match status" value="1"/>
</dbReference>
<dbReference type="Gene3D" id="3.20.20.190">
    <property type="entry name" value="Phosphatidylinositol (PI) phosphodiesterase"/>
    <property type="match status" value="1"/>
</dbReference>
<accession>A0ABQ6HEY7</accession>
<feature type="domain" description="GP-PDE" evidence="7">
    <location>
        <begin position="21"/>
        <end position="322"/>
    </location>
</feature>
<comment type="similarity">
    <text evidence="1">Belongs to the glycerophosphoryl diester phosphodiesterase family.</text>
</comment>
<sequence length="343" mass="39144">MKRFVLIFLCSIVSISAIGKPIVIAHRGASAYLPEHTLPAVVLAAAQGADYIEQDLVLTKDHIPVVLHDIHIDTTTNVAELFPNRKRDDGRYYAIDFTLKELKRLRVHERKNLDGKQVYPNRYRGNANYKIATFEEQIELIEQLNRQLKRNIGLYPEIKAPAWHKQQGADISNVVLTILRKYQLDDYDKPIFLQCFDFNETKRLRNALGAQVKLIQLIGENSWQESTTNYDVLKTTSGLNEISKVAQGIGPWIPQLIDINTGKPTLFAHQAKDAGLMVHPYTFRFDSLPDDMPAQILLKKLFIDLEIDGIFTDFPDQIRAYVDEKTATPVKDNSREEGLSQEE</sequence>
<name>A0ABQ6HEY7_9GAMM</name>
<dbReference type="PANTHER" id="PTHR43620:SF7">
    <property type="entry name" value="GLYCEROPHOSPHODIESTER PHOSPHODIESTERASE GDPD5-RELATED"/>
    <property type="match status" value="1"/>
</dbReference>
<dbReference type="EC" id="3.1.4.46" evidence="2"/>
<dbReference type="NCBIfam" id="NF008354">
    <property type="entry name" value="PRK11143.1"/>
    <property type="match status" value="1"/>
</dbReference>
<evidence type="ECO:0000256" key="5">
    <source>
        <dbReference type="ARBA" id="ARBA00022801"/>
    </source>
</evidence>
<dbReference type="PROSITE" id="PS51704">
    <property type="entry name" value="GP_PDE"/>
    <property type="match status" value="1"/>
</dbReference>
<evidence type="ECO:0000259" key="7">
    <source>
        <dbReference type="PROSITE" id="PS51704"/>
    </source>
</evidence>
<dbReference type="Proteomes" id="UP001157134">
    <property type="component" value="Unassembled WGS sequence"/>
</dbReference>
<dbReference type="InterPro" id="IPR017946">
    <property type="entry name" value="PLC-like_Pdiesterase_TIM-brl"/>
</dbReference>
<evidence type="ECO:0000313" key="8">
    <source>
        <dbReference type="EMBL" id="GLX86122.1"/>
    </source>
</evidence>
<proteinExistence type="inferred from homology"/>
<keyword evidence="3" id="KW-0732">Signal</keyword>
<comment type="caution">
    <text evidence="8">The sequence shown here is derived from an EMBL/GenBank/DDBJ whole genome shotgun (WGS) entry which is preliminary data.</text>
</comment>
<keyword evidence="5" id="KW-0378">Hydrolase</keyword>
<evidence type="ECO:0000256" key="2">
    <source>
        <dbReference type="ARBA" id="ARBA00012247"/>
    </source>
</evidence>
<keyword evidence="4" id="KW-0319">Glycerol metabolism</keyword>
<evidence type="ECO:0000313" key="9">
    <source>
        <dbReference type="Proteomes" id="UP001157134"/>
    </source>
</evidence>
<dbReference type="PANTHER" id="PTHR43620">
    <property type="entry name" value="GLYCEROPHOSPHORYL DIESTER PHOSPHODIESTERASE"/>
    <property type="match status" value="1"/>
</dbReference>
<evidence type="ECO:0000256" key="1">
    <source>
        <dbReference type="ARBA" id="ARBA00007277"/>
    </source>
</evidence>
<evidence type="ECO:0000256" key="6">
    <source>
        <dbReference type="ARBA" id="ARBA00047512"/>
    </source>
</evidence>
<evidence type="ECO:0000256" key="4">
    <source>
        <dbReference type="ARBA" id="ARBA00022798"/>
    </source>
</evidence>
<dbReference type="InterPro" id="IPR030395">
    <property type="entry name" value="GP_PDE_dom"/>
</dbReference>
<organism evidence="8 9">
    <name type="scientific">Thalassotalea loyana</name>
    <dbReference type="NCBI Taxonomy" id="280483"/>
    <lineage>
        <taxon>Bacteria</taxon>
        <taxon>Pseudomonadati</taxon>
        <taxon>Pseudomonadota</taxon>
        <taxon>Gammaproteobacteria</taxon>
        <taxon>Alteromonadales</taxon>
        <taxon>Colwelliaceae</taxon>
        <taxon>Thalassotalea</taxon>
    </lineage>
</organism>
<evidence type="ECO:0000256" key="3">
    <source>
        <dbReference type="ARBA" id="ARBA00022729"/>
    </source>
</evidence>
<comment type="catalytic activity">
    <reaction evidence="6">
        <text>a sn-glycero-3-phosphodiester + H2O = an alcohol + sn-glycerol 3-phosphate + H(+)</text>
        <dbReference type="Rhea" id="RHEA:12969"/>
        <dbReference type="ChEBI" id="CHEBI:15377"/>
        <dbReference type="ChEBI" id="CHEBI:15378"/>
        <dbReference type="ChEBI" id="CHEBI:30879"/>
        <dbReference type="ChEBI" id="CHEBI:57597"/>
        <dbReference type="ChEBI" id="CHEBI:83408"/>
        <dbReference type="EC" id="3.1.4.46"/>
    </reaction>
</comment>